<name>A0A927CU13_9BACI</name>
<dbReference type="PIRSF" id="PIRSF032442">
    <property type="entry name" value="UCP032442"/>
    <property type="match status" value="1"/>
</dbReference>
<dbReference type="InterPro" id="IPR039564">
    <property type="entry name" value="Peptidase_C39-like"/>
</dbReference>
<dbReference type="AlphaFoldDB" id="A0A927CU13"/>
<comment type="caution">
    <text evidence="3">The sequence shown here is derived from an EMBL/GenBank/DDBJ whole genome shotgun (WGS) entry which is preliminary data.</text>
</comment>
<gene>
    <name evidence="3" type="ORF">IEO70_01400</name>
</gene>
<dbReference type="EMBL" id="JACXSI010000002">
    <property type="protein sequence ID" value="MBD3107021.1"/>
    <property type="molecule type" value="Genomic_DNA"/>
</dbReference>
<dbReference type="Pfam" id="PF13529">
    <property type="entry name" value="Peptidase_C39_2"/>
    <property type="match status" value="1"/>
</dbReference>
<keyword evidence="1" id="KW-0812">Transmembrane</keyword>
<keyword evidence="4" id="KW-1185">Reference proteome</keyword>
<evidence type="ECO:0000313" key="3">
    <source>
        <dbReference type="EMBL" id="MBD3107021.1"/>
    </source>
</evidence>
<dbReference type="PANTHER" id="PTHR37806">
    <property type="entry name" value="LMO0724 PROTEIN"/>
    <property type="match status" value="1"/>
</dbReference>
<feature type="domain" description="Peptidase C39-like" evidence="2">
    <location>
        <begin position="54"/>
        <end position="215"/>
    </location>
</feature>
<protein>
    <submittedName>
        <fullName evidence="3">C39 family peptidase</fullName>
    </submittedName>
</protein>
<organism evidence="3 4">
    <name type="scientific">Peribacillus faecalis</name>
    <dbReference type="NCBI Taxonomy" id="2772559"/>
    <lineage>
        <taxon>Bacteria</taxon>
        <taxon>Bacillati</taxon>
        <taxon>Bacillota</taxon>
        <taxon>Bacilli</taxon>
        <taxon>Bacillales</taxon>
        <taxon>Bacillaceae</taxon>
        <taxon>Peribacillus</taxon>
    </lineage>
</organism>
<accession>A0A927CU13</accession>
<proteinExistence type="predicted"/>
<sequence length="245" mass="27946">MKHLSANKKKLWYFSIAGLCIVFFLQLLFFHAPTEKSSIIAEEATSEPITTVQLDVPLIQQIPELERGCEVTCLAMILQYHGIDADKMELAENITYEPFLKNGLRGNMNQGFVGNMETFSKSGLGVYIGPIIDLAQQYVSHRLIVNLTGQSTNTLYEAIDEGSPVWMLTNASFSYLPEEQFLTWQTAEGPMKVTYRQHCVVLTHYDDKYVYVNDPLQPEQNIALNRVNFEQAWIQMGRQAFYISN</sequence>
<dbReference type="InterPro" id="IPR016997">
    <property type="entry name" value="UCP032442"/>
</dbReference>
<feature type="transmembrane region" description="Helical" evidence="1">
    <location>
        <begin position="12"/>
        <end position="32"/>
    </location>
</feature>
<keyword evidence="1" id="KW-0472">Membrane</keyword>
<dbReference type="RefSeq" id="WP_190996570.1">
    <property type="nucleotide sequence ID" value="NZ_JACXSI010000002.1"/>
</dbReference>
<dbReference type="PANTHER" id="PTHR37806:SF1">
    <property type="entry name" value="PEPTIDASE C39-LIKE DOMAIN-CONTAINING PROTEIN"/>
    <property type="match status" value="1"/>
</dbReference>
<evidence type="ECO:0000313" key="4">
    <source>
        <dbReference type="Proteomes" id="UP000602076"/>
    </source>
</evidence>
<dbReference type="InterPro" id="IPR039563">
    <property type="entry name" value="Peptidase_C39_single_dom"/>
</dbReference>
<dbReference type="CDD" id="cd02549">
    <property type="entry name" value="Peptidase_C39A"/>
    <property type="match status" value="1"/>
</dbReference>
<reference evidence="3" key="1">
    <citation type="submission" date="2020-09" db="EMBL/GenBank/DDBJ databases">
        <title>Bacillus faecalis sp. nov., a moderately halophilic bacterium isolated from cow faeces.</title>
        <authorList>
            <person name="Jiang L."/>
            <person name="Lee J."/>
        </authorList>
    </citation>
    <scope>NUCLEOTIDE SEQUENCE</scope>
    <source>
        <strain evidence="3">AGMB 02131</strain>
    </source>
</reference>
<dbReference type="Gene3D" id="3.90.70.10">
    <property type="entry name" value="Cysteine proteinases"/>
    <property type="match status" value="1"/>
</dbReference>
<keyword evidence="1" id="KW-1133">Transmembrane helix</keyword>
<evidence type="ECO:0000256" key="1">
    <source>
        <dbReference type="SAM" id="Phobius"/>
    </source>
</evidence>
<dbReference type="Proteomes" id="UP000602076">
    <property type="component" value="Unassembled WGS sequence"/>
</dbReference>
<evidence type="ECO:0000259" key="2">
    <source>
        <dbReference type="Pfam" id="PF13529"/>
    </source>
</evidence>